<evidence type="ECO:0000256" key="2">
    <source>
        <dbReference type="SAM" id="Phobius"/>
    </source>
</evidence>
<dbReference type="RefSeq" id="WP_249100273.1">
    <property type="nucleotide sequence ID" value="NZ_JAMAST010000005.1"/>
</dbReference>
<organism evidence="4 5">
    <name type="scientific">Sporolactobacillus mangiferae</name>
    <dbReference type="NCBI Taxonomy" id="2940498"/>
    <lineage>
        <taxon>Bacteria</taxon>
        <taxon>Bacillati</taxon>
        <taxon>Bacillota</taxon>
        <taxon>Bacilli</taxon>
        <taxon>Bacillales</taxon>
        <taxon>Sporolactobacillaceae</taxon>
        <taxon>Sporolactobacillus</taxon>
    </lineage>
</organism>
<dbReference type="InterPro" id="IPR039564">
    <property type="entry name" value="Peptidase_C39-like"/>
</dbReference>
<proteinExistence type="predicted"/>
<dbReference type="Gene3D" id="3.90.70.10">
    <property type="entry name" value="Cysteine proteinases"/>
    <property type="match status" value="1"/>
</dbReference>
<feature type="region of interest" description="Disordered" evidence="1">
    <location>
        <begin position="39"/>
        <end position="60"/>
    </location>
</feature>
<dbReference type="PIRSF" id="PIRSF032442">
    <property type="entry name" value="UCP032442"/>
    <property type="match status" value="1"/>
</dbReference>
<keyword evidence="5" id="KW-1185">Reference proteome</keyword>
<gene>
    <name evidence="4" type="ORF">M3N64_07150</name>
</gene>
<keyword evidence="2" id="KW-0472">Membrane</keyword>
<feature type="transmembrane region" description="Helical" evidence="2">
    <location>
        <begin position="6"/>
        <end position="25"/>
    </location>
</feature>
<dbReference type="Proteomes" id="UP001203004">
    <property type="component" value="Unassembled WGS sequence"/>
</dbReference>
<dbReference type="PANTHER" id="PTHR37806:SF1">
    <property type="entry name" value="PEPTIDASE C39-LIKE DOMAIN-CONTAINING PROTEIN"/>
    <property type="match status" value="1"/>
</dbReference>
<keyword evidence="2" id="KW-1133">Transmembrane helix</keyword>
<dbReference type="InterPro" id="IPR039563">
    <property type="entry name" value="Peptidase_C39_single_dom"/>
</dbReference>
<dbReference type="PROSITE" id="PS51257">
    <property type="entry name" value="PROKAR_LIPOPROTEIN"/>
    <property type="match status" value="1"/>
</dbReference>
<protein>
    <submittedName>
        <fullName evidence="4">C39 family peptidase</fullName>
    </submittedName>
</protein>
<dbReference type="PANTHER" id="PTHR37806">
    <property type="entry name" value="LMO0724 PROTEIN"/>
    <property type="match status" value="1"/>
</dbReference>
<comment type="caution">
    <text evidence="4">The sequence shown here is derived from an EMBL/GenBank/DDBJ whole genome shotgun (WGS) entry which is preliminary data.</text>
</comment>
<accession>A0ABT0MA22</accession>
<evidence type="ECO:0000313" key="4">
    <source>
        <dbReference type="EMBL" id="MCL1631725.1"/>
    </source>
</evidence>
<evidence type="ECO:0000313" key="5">
    <source>
        <dbReference type="Proteomes" id="UP001203004"/>
    </source>
</evidence>
<dbReference type="InterPro" id="IPR016997">
    <property type="entry name" value="UCP032442"/>
</dbReference>
<dbReference type="EMBL" id="JAMAST010000005">
    <property type="protein sequence ID" value="MCL1631725.1"/>
    <property type="molecule type" value="Genomic_DNA"/>
</dbReference>
<feature type="compositionally biased region" description="Polar residues" evidence="1">
    <location>
        <begin position="51"/>
        <end position="60"/>
    </location>
</feature>
<sequence length="273" mass="30364">MRIWKAIMAALMVFIIAGCTLFLITEMKDSSTDQRAVVEEQKKIKSGNEAADQSSAPLTVQKNRIKGRAQPAVSEKRLDAPYVSQKPELPNGCEVTSLTMLLQFAHVKVDKMTLASQIKKVPFQSGKFKGNPNDGFVGNMYHGRRSNPGLAVYHGPVAELAANYLGARVNDLTGKPWSAVEKQLIAGKPVWTITSINFRPVPDSAWVDWRTREGTMRITFKEHSVLVTGFDKEHVYFNDPLAGRPGSKANKQLFIKAWHQFGNQAISYTDAEE</sequence>
<feature type="domain" description="Peptidase C39-like" evidence="3">
    <location>
        <begin position="78"/>
        <end position="240"/>
    </location>
</feature>
<dbReference type="CDD" id="cd02549">
    <property type="entry name" value="Peptidase_C39A"/>
    <property type="match status" value="1"/>
</dbReference>
<evidence type="ECO:0000256" key="1">
    <source>
        <dbReference type="SAM" id="MobiDB-lite"/>
    </source>
</evidence>
<keyword evidence="2" id="KW-0812">Transmembrane</keyword>
<dbReference type="Pfam" id="PF13529">
    <property type="entry name" value="Peptidase_C39_2"/>
    <property type="match status" value="1"/>
</dbReference>
<evidence type="ECO:0000259" key="3">
    <source>
        <dbReference type="Pfam" id="PF13529"/>
    </source>
</evidence>
<name>A0ABT0MA22_9BACL</name>
<reference evidence="4 5" key="1">
    <citation type="submission" date="2022-05" db="EMBL/GenBank/DDBJ databases">
        <title>Sporolactobacillus sp nov CPB3-1, isolated from tree bark (Mangifera indica L.).</title>
        <authorList>
            <person name="Phuengjayaem S."/>
            <person name="Tanasupawat S."/>
        </authorList>
    </citation>
    <scope>NUCLEOTIDE SEQUENCE [LARGE SCALE GENOMIC DNA]</scope>
    <source>
        <strain evidence="4 5">CPB3-1</strain>
    </source>
</reference>